<proteinExistence type="predicted"/>
<dbReference type="InterPro" id="IPR009057">
    <property type="entry name" value="Homeodomain-like_sf"/>
</dbReference>
<name>A0A0B7IH54_9FLAO</name>
<dbReference type="PANTHER" id="PTHR33293:SF2">
    <property type="entry name" value="TRANSPOSASE"/>
    <property type="match status" value="1"/>
</dbReference>
<dbReference type="EMBL" id="CDOK01000103">
    <property type="protein sequence ID" value="CEN49283.1"/>
    <property type="molecule type" value="Genomic_DNA"/>
</dbReference>
<evidence type="ECO:0008006" key="3">
    <source>
        <dbReference type="Google" id="ProtNLM"/>
    </source>
</evidence>
<dbReference type="NCBIfam" id="NF033558">
    <property type="entry name" value="transpos_IS1"/>
    <property type="match status" value="1"/>
</dbReference>
<dbReference type="Gene3D" id="1.10.10.10">
    <property type="entry name" value="Winged helix-like DNA-binding domain superfamily/Winged helix DNA-binding domain"/>
    <property type="match status" value="1"/>
</dbReference>
<accession>A0A0B7IH54</accession>
<dbReference type="SUPFAM" id="SSF46689">
    <property type="entry name" value="Homeodomain-like"/>
    <property type="match status" value="1"/>
</dbReference>
<protein>
    <recommendedName>
        <fullName evidence="3">Transposase and inactivated derivatives</fullName>
    </recommendedName>
</protein>
<organism evidence="1 2">
    <name type="scientific">Capnocytophaga canimorsus</name>
    <dbReference type="NCBI Taxonomy" id="28188"/>
    <lineage>
        <taxon>Bacteria</taxon>
        <taxon>Pseudomonadati</taxon>
        <taxon>Bacteroidota</taxon>
        <taxon>Flavobacteriia</taxon>
        <taxon>Flavobacteriales</taxon>
        <taxon>Flavobacteriaceae</taxon>
        <taxon>Capnocytophaga</taxon>
    </lineage>
</organism>
<dbReference type="Pfam" id="PF13384">
    <property type="entry name" value="HTH_23"/>
    <property type="match status" value="1"/>
</dbReference>
<dbReference type="PANTHER" id="PTHR33293">
    <property type="entry name" value="INSERTION ELEMENT IS1 1 PROTEIN INSB-RELATED"/>
    <property type="match status" value="1"/>
</dbReference>
<gene>
    <name evidence="1" type="ORF">CCAN11_1910010</name>
</gene>
<reference evidence="2" key="1">
    <citation type="submission" date="2015-01" db="EMBL/GenBank/DDBJ databases">
        <authorList>
            <person name="MANFREDI Pablo"/>
        </authorList>
    </citation>
    <scope>NUCLEOTIDE SEQUENCE [LARGE SCALE GENOMIC DNA]</scope>
    <source>
        <strain evidence="2">Cc11</strain>
    </source>
</reference>
<dbReference type="InterPro" id="IPR036388">
    <property type="entry name" value="WH-like_DNA-bd_sf"/>
</dbReference>
<evidence type="ECO:0000313" key="2">
    <source>
        <dbReference type="Proteomes" id="UP000039370"/>
    </source>
</evidence>
<evidence type="ECO:0000313" key="1">
    <source>
        <dbReference type="EMBL" id="CEN49283.1"/>
    </source>
</evidence>
<dbReference type="AlphaFoldDB" id="A0A0B7IH54"/>
<dbReference type="Proteomes" id="UP000039370">
    <property type="component" value="Unassembled WGS sequence"/>
</dbReference>
<sequence>MKCTRCESLNKIKAGFVGGRQRYKCKDCGYFFSVEKKSDVKTPEQKRLALQMYLEGLGFRAIGRILNISYGTVYRWVKKWEESVELLQNEEPIEIVELDEIHSYVQSKKTTVGAGLLLIDLEKSSSVLFVANETQKLS</sequence>
<dbReference type="InterPro" id="IPR051354">
    <property type="entry name" value="Transposase_27_IS1"/>
</dbReference>